<keyword evidence="4" id="KW-0479">Metal-binding</keyword>
<dbReference type="CDD" id="cd14320">
    <property type="entry name" value="UBA_SQSTM"/>
    <property type="match status" value="1"/>
</dbReference>
<dbReference type="PROSITE" id="PS50135">
    <property type="entry name" value="ZF_ZZ_2"/>
    <property type="match status" value="1"/>
</dbReference>
<keyword evidence="12" id="KW-1185">Reference proteome</keyword>
<name>A0ABM1IEA0_POLDO</name>
<dbReference type="GeneID" id="107067483"/>
<keyword evidence="5 8" id="KW-0863">Zinc-finger</keyword>
<evidence type="ECO:0000256" key="2">
    <source>
        <dbReference type="ARBA" id="ARBA00004496"/>
    </source>
</evidence>
<evidence type="ECO:0000313" key="12">
    <source>
        <dbReference type="Proteomes" id="UP000694924"/>
    </source>
</evidence>
<dbReference type="SUPFAM" id="SSF54277">
    <property type="entry name" value="CAD &amp; PB1 domains"/>
    <property type="match status" value="1"/>
</dbReference>
<gene>
    <name evidence="13" type="primary">LOC107067483</name>
</gene>
<evidence type="ECO:0000259" key="10">
    <source>
        <dbReference type="PROSITE" id="PS50135"/>
    </source>
</evidence>
<dbReference type="InterPro" id="IPR043145">
    <property type="entry name" value="Znf_ZZ_sf"/>
</dbReference>
<dbReference type="InterPro" id="IPR000433">
    <property type="entry name" value="Znf_ZZ"/>
</dbReference>
<comment type="subcellular location">
    <subcellularLocation>
        <location evidence="2">Cytoplasm</location>
    </subcellularLocation>
    <subcellularLocation>
        <location evidence="1">Nucleus</location>
    </subcellularLocation>
</comment>
<dbReference type="InterPro" id="IPR052260">
    <property type="entry name" value="Autophagy_Rcpt_SigReg"/>
</dbReference>
<organism evidence="12 13">
    <name type="scientific">Polistes dominula</name>
    <name type="common">European paper wasp</name>
    <name type="synonym">Vespa dominula</name>
    <dbReference type="NCBI Taxonomy" id="743375"/>
    <lineage>
        <taxon>Eukaryota</taxon>
        <taxon>Metazoa</taxon>
        <taxon>Ecdysozoa</taxon>
        <taxon>Arthropoda</taxon>
        <taxon>Hexapoda</taxon>
        <taxon>Insecta</taxon>
        <taxon>Pterygota</taxon>
        <taxon>Neoptera</taxon>
        <taxon>Endopterygota</taxon>
        <taxon>Hymenoptera</taxon>
        <taxon>Apocrita</taxon>
        <taxon>Aculeata</taxon>
        <taxon>Vespoidea</taxon>
        <taxon>Vespidae</taxon>
        <taxon>Polistinae</taxon>
        <taxon>Polistini</taxon>
        <taxon>Polistes</taxon>
    </lineage>
</organism>
<dbReference type="Pfam" id="PF16577">
    <property type="entry name" value="UBA_5"/>
    <property type="match status" value="1"/>
</dbReference>
<evidence type="ECO:0000313" key="13">
    <source>
        <dbReference type="RefSeq" id="XP_015178537.1"/>
    </source>
</evidence>
<keyword evidence="6" id="KW-0862">Zinc</keyword>
<dbReference type="Pfam" id="PF00569">
    <property type="entry name" value="ZZ"/>
    <property type="match status" value="1"/>
</dbReference>
<protein>
    <submittedName>
        <fullName evidence="13">Sequestosome-1</fullName>
    </submittedName>
</protein>
<evidence type="ECO:0000256" key="1">
    <source>
        <dbReference type="ARBA" id="ARBA00004123"/>
    </source>
</evidence>
<feature type="domain" description="ZZ-type" evidence="10">
    <location>
        <begin position="110"/>
        <end position="160"/>
    </location>
</feature>
<dbReference type="InterPro" id="IPR000270">
    <property type="entry name" value="PB1_dom"/>
</dbReference>
<feature type="compositionally biased region" description="Basic and acidic residues" evidence="9">
    <location>
        <begin position="352"/>
        <end position="366"/>
    </location>
</feature>
<evidence type="ECO:0000256" key="9">
    <source>
        <dbReference type="SAM" id="MobiDB-lite"/>
    </source>
</evidence>
<dbReference type="Gene3D" id="3.10.20.90">
    <property type="entry name" value="Phosphatidylinositol 3-kinase Catalytic Subunit, Chain A, domain 1"/>
    <property type="match status" value="1"/>
</dbReference>
<dbReference type="PANTHER" id="PTHR15090">
    <property type="entry name" value="SEQUESTOSOME 1-RELATED"/>
    <property type="match status" value="1"/>
</dbReference>
<dbReference type="SUPFAM" id="SSF46934">
    <property type="entry name" value="UBA-like"/>
    <property type="match status" value="1"/>
</dbReference>
<dbReference type="Gene3D" id="1.10.8.10">
    <property type="entry name" value="DNA helicase RuvA subunit, C-terminal domain"/>
    <property type="match status" value="1"/>
</dbReference>
<dbReference type="SMART" id="SM00666">
    <property type="entry name" value="PB1"/>
    <property type="match status" value="1"/>
</dbReference>
<evidence type="ECO:0000256" key="6">
    <source>
        <dbReference type="ARBA" id="ARBA00022833"/>
    </source>
</evidence>
<dbReference type="PANTHER" id="PTHR15090:SF0">
    <property type="entry name" value="SEQUESTOSOME-1"/>
    <property type="match status" value="1"/>
</dbReference>
<evidence type="ECO:0000256" key="7">
    <source>
        <dbReference type="ARBA" id="ARBA00023242"/>
    </source>
</evidence>
<feature type="region of interest" description="Disordered" evidence="9">
    <location>
        <begin position="232"/>
        <end position="262"/>
    </location>
</feature>
<keyword evidence="7" id="KW-0539">Nucleus</keyword>
<dbReference type="PROSITE" id="PS51745">
    <property type="entry name" value="PB1"/>
    <property type="match status" value="1"/>
</dbReference>
<evidence type="ECO:0000256" key="3">
    <source>
        <dbReference type="ARBA" id="ARBA00022490"/>
    </source>
</evidence>
<dbReference type="InterPro" id="IPR053793">
    <property type="entry name" value="PB1-like"/>
</dbReference>
<dbReference type="Gene3D" id="3.30.60.90">
    <property type="match status" value="1"/>
</dbReference>
<dbReference type="CDD" id="cd02340">
    <property type="entry name" value="ZZ_NBR1_like"/>
    <property type="match status" value="1"/>
</dbReference>
<dbReference type="InterPro" id="IPR009060">
    <property type="entry name" value="UBA-like_sf"/>
</dbReference>
<accession>A0ABM1IEA0</accession>
<evidence type="ECO:0000256" key="8">
    <source>
        <dbReference type="PROSITE-ProRule" id="PRU00228"/>
    </source>
</evidence>
<dbReference type="SUPFAM" id="SSF57850">
    <property type="entry name" value="RING/U-box"/>
    <property type="match status" value="1"/>
</dbReference>
<evidence type="ECO:0000259" key="11">
    <source>
        <dbReference type="PROSITE" id="PS51745"/>
    </source>
</evidence>
<dbReference type="Proteomes" id="UP000694924">
    <property type="component" value="Unplaced"/>
</dbReference>
<dbReference type="RefSeq" id="XP_015178537.1">
    <property type="nucleotide sequence ID" value="XM_015323051.1"/>
</dbReference>
<keyword evidence="3" id="KW-0963">Cytoplasm</keyword>
<feature type="region of interest" description="Disordered" evidence="9">
    <location>
        <begin position="296"/>
        <end position="396"/>
    </location>
</feature>
<dbReference type="InterPro" id="IPR033741">
    <property type="entry name" value="SQSTM_UBA"/>
</dbReference>
<proteinExistence type="predicted"/>
<dbReference type="SMART" id="SM00291">
    <property type="entry name" value="ZnF_ZZ"/>
    <property type="match status" value="1"/>
</dbReference>
<evidence type="ECO:0000256" key="5">
    <source>
        <dbReference type="ARBA" id="ARBA00022771"/>
    </source>
</evidence>
<reference evidence="13" key="1">
    <citation type="submission" date="2025-08" db="UniProtKB">
        <authorList>
            <consortium name="RefSeq"/>
        </authorList>
    </citation>
    <scope>IDENTIFICATION</scope>
    <source>
        <tissue evidence="13">Whole body</tissue>
    </source>
</reference>
<dbReference type="Pfam" id="PF00564">
    <property type="entry name" value="PB1"/>
    <property type="match status" value="1"/>
</dbReference>
<sequence length="487" mass="55375">MRRFKAYLATDGSSKEEEIRRFTFETREETNFTLLREKLKNIFPSLQGKQFAITWKDDEDDYIAISTNEELEIALEEMSHQDPLRLYIIKHKDNPRNVHVQPEEVSGVLHHNILCDGCNKNVKGFRYKCIECPDYDLCFACESKGLHPEHCMIRIAVPLQWTSRYGKRLVHHMKKFIRKSSIYNTRSEETRDCPTMNERHYARSRANCDNSSWVDTFADYFNDWTYNTGECPMKNIPKPPETATEAIPSTNESSASSKEAKKEAKPHIDLLKIVEDNIAQFLNPLGIDISMKVKSDERSDISQNNVPNKPAETKAAESSDEIPAKFPGEGRKLNEKNMNNNPETNDETSLINKKESLSEKSDKSSDDEGWTMLNNERSASVAPEVPVTDQTLPSTSTSAEPIYENVLKKANTPSAPVTEEPNGNLYPLLSKPTHPKVVYHPNPKIQNAVDIMMTMGFSNEGGWLTQLLEIKDGDIGKVLDMLSPVRE</sequence>
<dbReference type="PROSITE" id="PS01357">
    <property type="entry name" value="ZF_ZZ_1"/>
    <property type="match status" value="1"/>
</dbReference>
<evidence type="ECO:0000256" key="4">
    <source>
        <dbReference type="ARBA" id="ARBA00022723"/>
    </source>
</evidence>
<feature type="domain" description="PB1" evidence="11">
    <location>
        <begin position="1"/>
        <end position="91"/>
    </location>
</feature>